<evidence type="ECO:0000256" key="3">
    <source>
        <dbReference type="ARBA" id="ARBA00022832"/>
    </source>
</evidence>
<sequence>MREFTVPASFPVGERDNIVSSVFEHERDDPDHVVFQRLVDGTWTDVTCKQAADQIRAAALGLIAEGVAPGDRVALFSATRYEWPLLDLAILAVGALTVPIYETSSAEQVKFVLEDSGAVLIFAETDAHADKIEHLTDELPQLRKVLRIDGSGTPALDALAEAGRSVDVAQLDERLAGLKSADPATLIYTSGTTGRPKGCELTHANLVYEIRGASDCFPTLLAKGERMLVFLPLAHVLARAITLACFTNKVTLGFTSDIKNLVPTFGVFKPTLVVSVPRVFEKVYNTAEQNARNSGKGAIFERAADTAIEWSRAQDTGGAGLLLRAKHALFDRLVYGKLRAALGGDCRGAISGGAPLGERLGHFYRGVGLTIYEGYGLTETSAAITVNRIDDVKVGTVGKLLPGNSMRLGDDDELLVRGGVVFSGYWHNEEETDAAFTDGWFHTGDLGAIDDDGFLKIIGRKKEIIVTAGGKNVAPAILEDRLRAHPLISQAMAVGDAKPFIAALITIDPEAFDGWKERKGKNSGSSVGDLATDPDLTAEIDLAVKEANQAVSKAEAIRKFRILAVDFTEDTGELTPTMKVKRKVVAEKFASEIDALYAG</sequence>
<dbReference type="InterPro" id="IPR020845">
    <property type="entry name" value="AMP-binding_CS"/>
</dbReference>
<dbReference type="InterPro" id="IPR000873">
    <property type="entry name" value="AMP-dep_synth/lig_dom"/>
</dbReference>
<dbReference type="Proteomes" id="UP001206639">
    <property type="component" value="Unassembled WGS sequence"/>
</dbReference>
<evidence type="ECO:0000256" key="5">
    <source>
        <dbReference type="ARBA" id="ARBA00032875"/>
    </source>
</evidence>
<dbReference type="Pfam" id="PF23562">
    <property type="entry name" value="AMP-binding_C_3"/>
    <property type="match status" value="1"/>
</dbReference>
<reference evidence="8" key="1">
    <citation type="submission" date="2023-07" db="EMBL/GenBank/DDBJ databases">
        <authorList>
            <person name="Deng Y."/>
            <person name="Zhang Y.-Q."/>
        </authorList>
    </citation>
    <scope>NUCLEOTIDE SEQUENCE [LARGE SCALE GENOMIC DNA]</scope>
    <source>
        <strain evidence="8">CPCC 205710</strain>
    </source>
</reference>
<gene>
    <name evidence="7" type="ORF">N4S67_17445</name>
</gene>
<dbReference type="GO" id="GO:0016874">
    <property type="term" value="F:ligase activity"/>
    <property type="evidence" value="ECO:0007669"/>
    <property type="project" value="UniProtKB-KW"/>
</dbReference>
<evidence type="ECO:0000313" key="7">
    <source>
        <dbReference type="EMBL" id="MCT7660203.1"/>
    </source>
</evidence>
<dbReference type="Gene3D" id="3.40.50.12780">
    <property type="entry name" value="N-terminal domain of ligase-like"/>
    <property type="match status" value="1"/>
</dbReference>
<dbReference type="PROSITE" id="PS00455">
    <property type="entry name" value="AMP_BINDING"/>
    <property type="match status" value="1"/>
</dbReference>
<protein>
    <recommendedName>
        <fullName evidence="5">Acyl-CoA synthetase</fullName>
    </recommendedName>
</protein>
<keyword evidence="2 7" id="KW-0436">Ligase</keyword>
<keyword evidence="4" id="KW-0443">Lipid metabolism</keyword>
<evidence type="ECO:0000313" key="8">
    <source>
        <dbReference type="Proteomes" id="UP001206639"/>
    </source>
</evidence>
<comment type="caution">
    <text evidence="7">The sequence shown here is derived from an EMBL/GenBank/DDBJ whole genome shotgun (WGS) entry which is preliminary data.</text>
</comment>
<dbReference type="CDD" id="cd05907">
    <property type="entry name" value="VL_LC_FACS_like"/>
    <property type="match status" value="1"/>
</dbReference>
<keyword evidence="8" id="KW-1185">Reference proteome</keyword>
<dbReference type="PANTHER" id="PTHR43272:SF32">
    <property type="entry name" value="AMP-DEPENDENT SYNTHETASE_LIGASE DOMAIN-CONTAINING PROTEIN"/>
    <property type="match status" value="1"/>
</dbReference>
<dbReference type="EMBL" id="JAODWD010000004">
    <property type="protein sequence ID" value="MCT7660203.1"/>
    <property type="molecule type" value="Genomic_DNA"/>
</dbReference>
<evidence type="ECO:0000256" key="1">
    <source>
        <dbReference type="ARBA" id="ARBA00006432"/>
    </source>
</evidence>
<dbReference type="SUPFAM" id="SSF56801">
    <property type="entry name" value="Acetyl-CoA synthetase-like"/>
    <property type="match status" value="1"/>
</dbReference>
<name>A0ABT2MD55_9MYCO</name>
<dbReference type="RefSeq" id="WP_260994263.1">
    <property type="nucleotide sequence ID" value="NZ_JAODWD010000004.1"/>
</dbReference>
<accession>A0ABT2MD55</accession>
<evidence type="ECO:0000256" key="2">
    <source>
        <dbReference type="ARBA" id="ARBA00022598"/>
    </source>
</evidence>
<comment type="similarity">
    <text evidence="1">Belongs to the ATP-dependent AMP-binding enzyme family.</text>
</comment>
<keyword evidence="3" id="KW-0276">Fatty acid metabolism</keyword>
<feature type="domain" description="AMP-dependent synthetase/ligase" evidence="6">
    <location>
        <begin position="26"/>
        <end position="426"/>
    </location>
</feature>
<proteinExistence type="inferred from homology"/>
<dbReference type="InterPro" id="IPR042099">
    <property type="entry name" value="ANL_N_sf"/>
</dbReference>
<dbReference type="Pfam" id="PF00501">
    <property type="entry name" value="AMP-binding"/>
    <property type="match status" value="1"/>
</dbReference>
<evidence type="ECO:0000259" key="6">
    <source>
        <dbReference type="Pfam" id="PF00501"/>
    </source>
</evidence>
<organism evidence="7 8">
    <name type="scientific">Mycobacterium deserti</name>
    <dbReference type="NCBI Taxonomy" id="2978347"/>
    <lineage>
        <taxon>Bacteria</taxon>
        <taxon>Bacillati</taxon>
        <taxon>Actinomycetota</taxon>
        <taxon>Actinomycetes</taxon>
        <taxon>Mycobacteriales</taxon>
        <taxon>Mycobacteriaceae</taxon>
        <taxon>Mycobacterium</taxon>
    </lineage>
</organism>
<dbReference type="PANTHER" id="PTHR43272">
    <property type="entry name" value="LONG-CHAIN-FATTY-ACID--COA LIGASE"/>
    <property type="match status" value="1"/>
</dbReference>
<evidence type="ECO:0000256" key="4">
    <source>
        <dbReference type="ARBA" id="ARBA00023098"/>
    </source>
</evidence>